<feature type="transmembrane region" description="Helical" evidence="6">
    <location>
        <begin position="37"/>
        <end position="57"/>
    </location>
</feature>
<name>A0A1I6M261_9RHOB</name>
<dbReference type="InterPro" id="IPR037185">
    <property type="entry name" value="EmrE-like"/>
</dbReference>
<evidence type="ECO:0000313" key="9">
    <source>
        <dbReference type="Proteomes" id="UP000198926"/>
    </source>
</evidence>
<evidence type="ECO:0000259" key="7">
    <source>
        <dbReference type="Pfam" id="PF00892"/>
    </source>
</evidence>
<dbReference type="AlphaFoldDB" id="A0A1I6M261"/>
<dbReference type="InterPro" id="IPR000620">
    <property type="entry name" value="EamA_dom"/>
</dbReference>
<comment type="similarity">
    <text evidence="2">Belongs to the drug/metabolite transporter (DMT) superfamily. 10 TMS drug/metabolite exporter (DME) (TC 2.A.7.3) family.</text>
</comment>
<dbReference type="RefSeq" id="WP_090207611.1">
    <property type="nucleotide sequence ID" value="NZ_FOZM01000001.1"/>
</dbReference>
<keyword evidence="4 6" id="KW-1133">Transmembrane helix</keyword>
<dbReference type="Pfam" id="PF00892">
    <property type="entry name" value="EamA"/>
    <property type="match status" value="2"/>
</dbReference>
<feature type="transmembrane region" description="Helical" evidence="6">
    <location>
        <begin position="178"/>
        <end position="198"/>
    </location>
</feature>
<evidence type="ECO:0000256" key="4">
    <source>
        <dbReference type="ARBA" id="ARBA00022989"/>
    </source>
</evidence>
<sequence length="288" mass="31236">MNTTLQAALWMVGAITSFTLMAIAGRTVSIELDTFEIMLFRSLTGIVVVVAVAWYMGTLKEVGRNRLGLHATRNICHFAGQNLWFYAITMIPLAQVFALEFTTPIWVILLSPLILKERLTAVGLISALIGFLGILIVTRPDPANINIGLIAAASCAVFFAITAIFTRLLTRTETITTILFYLTTMQAVFGLICAGYDGDIAVPSLANAPWVILIGFAGLMAHFCLTNALKIAPASVVMPIDFVRLPTIAVVGMLLYDEPLEVLVFVGAALIFAANYLNITFAMRQKSA</sequence>
<gene>
    <name evidence="8" type="ORF">SAMN05444714_1154</name>
</gene>
<proteinExistence type="inferred from homology"/>
<dbReference type="SUPFAM" id="SSF103481">
    <property type="entry name" value="Multidrug resistance efflux transporter EmrE"/>
    <property type="match status" value="2"/>
</dbReference>
<dbReference type="OrthoDB" id="9810329at2"/>
<dbReference type="Proteomes" id="UP000198926">
    <property type="component" value="Unassembled WGS sequence"/>
</dbReference>
<feature type="transmembrane region" description="Helical" evidence="6">
    <location>
        <begin position="262"/>
        <end position="283"/>
    </location>
</feature>
<feature type="domain" description="EamA" evidence="7">
    <location>
        <begin position="7"/>
        <end position="138"/>
    </location>
</feature>
<dbReference type="STRING" id="1123755.SAMN05444714_1154"/>
<feature type="transmembrane region" description="Helical" evidence="6">
    <location>
        <begin position="143"/>
        <end position="166"/>
    </location>
</feature>
<protein>
    <submittedName>
        <fullName evidence="8">Uncharacterized membrane protein</fullName>
    </submittedName>
</protein>
<keyword evidence="9" id="KW-1185">Reference proteome</keyword>
<evidence type="ECO:0000313" key="8">
    <source>
        <dbReference type="EMBL" id="SFS09807.1"/>
    </source>
</evidence>
<comment type="subcellular location">
    <subcellularLocation>
        <location evidence="1">Membrane</location>
        <topology evidence="1">Multi-pass membrane protein</topology>
    </subcellularLocation>
</comment>
<feature type="transmembrane region" description="Helical" evidence="6">
    <location>
        <begin position="6"/>
        <end position="25"/>
    </location>
</feature>
<feature type="transmembrane region" description="Helical" evidence="6">
    <location>
        <begin position="83"/>
        <end position="107"/>
    </location>
</feature>
<evidence type="ECO:0000256" key="3">
    <source>
        <dbReference type="ARBA" id="ARBA00022692"/>
    </source>
</evidence>
<evidence type="ECO:0000256" key="5">
    <source>
        <dbReference type="ARBA" id="ARBA00023136"/>
    </source>
</evidence>
<evidence type="ECO:0000256" key="2">
    <source>
        <dbReference type="ARBA" id="ARBA00009853"/>
    </source>
</evidence>
<dbReference type="PANTHER" id="PTHR22911">
    <property type="entry name" value="ACYL-MALONYL CONDENSING ENZYME-RELATED"/>
    <property type="match status" value="1"/>
</dbReference>
<dbReference type="EMBL" id="FOZM01000001">
    <property type="protein sequence ID" value="SFS09807.1"/>
    <property type="molecule type" value="Genomic_DNA"/>
</dbReference>
<reference evidence="8 9" key="1">
    <citation type="submission" date="2016-10" db="EMBL/GenBank/DDBJ databases">
        <authorList>
            <person name="de Groot N.N."/>
        </authorList>
    </citation>
    <scope>NUCLEOTIDE SEQUENCE [LARGE SCALE GENOMIC DNA]</scope>
    <source>
        <strain evidence="8 9">DSM 29433</strain>
    </source>
</reference>
<feature type="transmembrane region" description="Helical" evidence="6">
    <location>
        <begin position="236"/>
        <end position="256"/>
    </location>
</feature>
<feature type="transmembrane region" description="Helical" evidence="6">
    <location>
        <begin position="210"/>
        <end position="229"/>
    </location>
</feature>
<dbReference type="GO" id="GO:0016020">
    <property type="term" value="C:membrane"/>
    <property type="evidence" value="ECO:0007669"/>
    <property type="project" value="UniProtKB-SubCell"/>
</dbReference>
<keyword evidence="3 6" id="KW-0812">Transmembrane</keyword>
<accession>A0A1I6M261</accession>
<dbReference type="PANTHER" id="PTHR22911:SF6">
    <property type="entry name" value="SOLUTE CARRIER FAMILY 35 MEMBER G1"/>
    <property type="match status" value="1"/>
</dbReference>
<organism evidence="8 9">
    <name type="scientific">Yoonia litorea</name>
    <dbReference type="NCBI Taxonomy" id="1123755"/>
    <lineage>
        <taxon>Bacteria</taxon>
        <taxon>Pseudomonadati</taxon>
        <taxon>Pseudomonadota</taxon>
        <taxon>Alphaproteobacteria</taxon>
        <taxon>Rhodobacterales</taxon>
        <taxon>Paracoccaceae</taxon>
        <taxon>Yoonia</taxon>
    </lineage>
</organism>
<evidence type="ECO:0000256" key="6">
    <source>
        <dbReference type="SAM" id="Phobius"/>
    </source>
</evidence>
<evidence type="ECO:0000256" key="1">
    <source>
        <dbReference type="ARBA" id="ARBA00004141"/>
    </source>
</evidence>
<feature type="domain" description="EamA" evidence="7">
    <location>
        <begin position="147"/>
        <end position="278"/>
    </location>
</feature>
<feature type="transmembrane region" description="Helical" evidence="6">
    <location>
        <begin position="119"/>
        <end position="137"/>
    </location>
</feature>
<keyword evidence="5 6" id="KW-0472">Membrane</keyword>